<accession>A0A4R5KYU3</accession>
<comment type="similarity">
    <text evidence="1">Belongs to the glycosyltransferase 2 family.</text>
</comment>
<dbReference type="AlphaFoldDB" id="A0A4R5KYU3"/>
<feature type="domain" description="Glycosyltransferase 2-like" evidence="5">
    <location>
        <begin position="7"/>
        <end position="175"/>
    </location>
</feature>
<evidence type="ECO:0000256" key="2">
    <source>
        <dbReference type="ARBA" id="ARBA00022676"/>
    </source>
</evidence>
<dbReference type="SUPFAM" id="SSF53448">
    <property type="entry name" value="Nucleotide-diphospho-sugar transferases"/>
    <property type="match status" value="1"/>
</dbReference>
<keyword evidence="7" id="KW-1185">Reference proteome</keyword>
<keyword evidence="3 6" id="KW-0808">Transferase</keyword>
<evidence type="ECO:0000256" key="3">
    <source>
        <dbReference type="ARBA" id="ARBA00022679"/>
    </source>
</evidence>
<dbReference type="Proteomes" id="UP000295636">
    <property type="component" value="Unassembled WGS sequence"/>
</dbReference>
<evidence type="ECO:0000256" key="4">
    <source>
        <dbReference type="SAM" id="Phobius"/>
    </source>
</evidence>
<keyword evidence="2" id="KW-0328">Glycosyltransferase</keyword>
<keyword evidence="4" id="KW-0812">Transmembrane</keyword>
<dbReference type="PANTHER" id="PTHR22916">
    <property type="entry name" value="GLYCOSYLTRANSFERASE"/>
    <property type="match status" value="1"/>
</dbReference>
<evidence type="ECO:0000259" key="5">
    <source>
        <dbReference type="Pfam" id="PF00535"/>
    </source>
</evidence>
<dbReference type="RefSeq" id="WP_133225027.1">
    <property type="nucleotide sequence ID" value="NZ_SMRT01000001.1"/>
</dbReference>
<evidence type="ECO:0000313" key="6">
    <source>
        <dbReference type="EMBL" id="TDG00318.1"/>
    </source>
</evidence>
<sequence length="363" mass="41797">MKDVLVSVIVPVYNLEQYVGRALDSLLEQTLRSIEIIVVNDGSTDGSGTVAEAYARNDGRIKVVHKTNGGVSSARNTGLELAQGEYVTFVDPDDFIDRRAYEHMYDTASQTGCDIVICGFSYVSEANLAGESARLPIIANVVLGKQEIREQIWYNLLYSDMDAGVWNKLYRRDLLGRHRIRFDETVLFTEDHLFNLVAFTYAGHAIYIPEPFYRYVVSIPNSASKKYRYNYFQLYEHVYLFKLKLLSVWGWEEDRSRRAAANYFVYQSMKAMINEFSKASPKSFLQRVRSVKEMVDSPVLRQGVHVVEASPDYVNSLYSLGVFNYIRKRNWWMLCLAGLYYNSFMVPVIRKIKSSIARREAIQ</sequence>
<organism evidence="6 7">
    <name type="scientific">Paenibacillus piri</name>
    <dbReference type="NCBI Taxonomy" id="2547395"/>
    <lineage>
        <taxon>Bacteria</taxon>
        <taxon>Bacillati</taxon>
        <taxon>Bacillota</taxon>
        <taxon>Bacilli</taxon>
        <taxon>Bacillales</taxon>
        <taxon>Paenibacillaceae</taxon>
        <taxon>Paenibacillus</taxon>
    </lineage>
</organism>
<comment type="caution">
    <text evidence="6">The sequence shown here is derived from an EMBL/GenBank/DDBJ whole genome shotgun (WGS) entry which is preliminary data.</text>
</comment>
<dbReference type="Gene3D" id="3.90.550.10">
    <property type="entry name" value="Spore Coat Polysaccharide Biosynthesis Protein SpsA, Chain A"/>
    <property type="match status" value="1"/>
</dbReference>
<feature type="transmembrane region" description="Helical" evidence="4">
    <location>
        <begin position="331"/>
        <end position="349"/>
    </location>
</feature>
<dbReference type="EMBL" id="SMRT01000001">
    <property type="protein sequence ID" value="TDG00318.1"/>
    <property type="molecule type" value="Genomic_DNA"/>
</dbReference>
<dbReference type="OrthoDB" id="396512at2"/>
<gene>
    <name evidence="6" type="ORF">E1757_01345</name>
</gene>
<proteinExistence type="inferred from homology"/>
<reference evidence="6 7" key="1">
    <citation type="submission" date="2019-03" db="EMBL/GenBank/DDBJ databases">
        <title>This is whole genome sequence of Paenibacillus sp MS74 strain.</title>
        <authorList>
            <person name="Trinh H.N."/>
        </authorList>
    </citation>
    <scope>NUCLEOTIDE SEQUENCE [LARGE SCALE GENOMIC DNA]</scope>
    <source>
        <strain evidence="6 7">MS74</strain>
    </source>
</reference>
<dbReference type="InterPro" id="IPR029044">
    <property type="entry name" value="Nucleotide-diphossugar_trans"/>
</dbReference>
<keyword evidence="4" id="KW-0472">Membrane</keyword>
<dbReference type="Pfam" id="PF00535">
    <property type="entry name" value="Glycos_transf_2"/>
    <property type="match status" value="1"/>
</dbReference>
<protein>
    <submittedName>
        <fullName evidence="6">Glycosyltransferase</fullName>
    </submittedName>
</protein>
<evidence type="ECO:0000256" key="1">
    <source>
        <dbReference type="ARBA" id="ARBA00006739"/>
    </source>
</evidence>
<name>A0A4R5KYU3_9BACL</name>
<dbReference type="PANTHER" id="PTHR22916:SF51">
    <property type="entry name" value="GLYCOSYLTRANSFERASE EPSH-RELATED"/>
    <property type="match status" value="1"/>
</dbReference>
<dbReference type="InterPro" id="IPR001173">
    <property type="entry name" value="Glyco_trans_2-like"/>
</dbReference>
<dbReference type="CDD" id="cd00761">
    <property type="entry name" value="Glyco_tranf_GTA_type"/>
    <property type="match status" value="1"/>
</dbReference>
<keyword evidence="4" id="KW-1133">Transmembrane helix</keyword>
<evidence type="ECO:0000313" key="7">
    <source>
        <dbReference type="Proteomes" id="UP000295636"/>
    </source>
</evidence>
<dbReference type="GO" id="GO:0016757">
    <property type="term" value="F:glycosyltransferase activity"/>
    <property type="evidence" value="ECO:0007669"/>
    <property type="project" value="UniProtKB-KW"/>
</dbReference>